<dbReference type="InterPro" id="IPR039426">
    <property type="entry name" value="TonB-dep_rcpt-like"/>
</dbReference>
<dbReference type="EMBL" id="JPQT01000119">
    <property type="protein sequence ID" value="KFE48977.1"/>
    <property type="molecule type" value="Genomic_DNA"/>
</dbReference>
<keyword evidence="14 19" id="KW-0472">Membrane</keyword>
<dbReference type="PROSITE" id="PS52016">
    <property type="entry name" value="TONB_DEPENDENT_REC_3"/>
    <property type="match status" value="1"/>
</dbReference>
<dbReference type="GO" id="GO:0015675">
    <property type="term" value="P:nickel cation transport"/>
    <property type="evidence" value="ECO:0007669"/>
    <property type="project" value="UniProtKB-KW"/>
</dbReference>
<dbReference type="InterPro" id="IPR012910">
    <property type="entry name" value="Plug_dom"/>
</dbReference>
<evidence type="ECO:0000259" key="22">
    <source>
        <dbReference type="SMART" id="SM00965"/>
    </source>
</evidence>
<comment type="caution">
    <text evidence="23">The sequence shown here is derived from an EMBL/GenBank/DDBJ whole genome shotgun (WGS) entry which is preliminary data.</text>
</comment>
<evidence type="ECO:0000256" key="7">
    <source>
        <dbReference type="ARBA" id="ARBA00022692"/>
    </source>
</evidence>
<gene>
    <name evidence="23" type="ORF">IV02_20225</name>
</gene>
<dbReference type="Pfam" id="PF07660">
    <property type="entry name" value="STN"/>
    <property type="match status" value="1"/>
</dbReference>
<dbReference type="SMART" id="SM00965">
    <property type="entry name" value="STN"/>
    <property type="match status" value="1"/>
</dbReference>
<dbReference type="Proteomes" id="UP000028643">
    <property type="component" value="Unassembled WGS sequence"/>
</dbReference>
<dbReference type="InterPro" id="IPR000531">
    <property type="entry name" value="Beta-barrel_TonB"/>
</dbReference>
<evidence type="ECO:0000256" key="11">
    <source>
        <dbReference type="ARBA" id="ARBA00023065"/>
    </source>
</evidence>
<accession>A0A085V0L4</accession>
<keyword evidence="8 21" id="KW-0732">Signal</keyword>
<dbReference type="Pfam" id="PF07715">
    <property type="entry name" value="Plug"/>
    <property type="match status" value="1"/>
</dbReference>
<evidence type="ECO:0000313" key="23">
    <source>
        <dbReference type="EMBL" id="KFE48977.1"/>
    </source>
</evidence>
<dbReference type="InterPro" id="IPR036942">
    <property type="entry name" value="Beta-barrel_TonB_sf"/>
</dbReference>
<evidence type="ECO:0000256" key="20">
    <source>
        <dbReference type="RuleBase" id="RU003357"/>
    </source>
</evidence>
<dbReference type="PATRIC" id="fig|317.174.peg.4135"/>
<dbReference type="AlphaFoldDB" id="A0A085V0L4"/>
<reference evidence="23 24" key="1">
    <citation type="submission" date="2014-07" db="EMBL/GenBank/DDBJ databases">
        <title>Draft Genome Sequences of Environmental Pseudomonas syringae strains.</title>
        <authorList>
            <person name="Baltrus D.A."/>
            <person name="Berge O."/>
            <person name="Morris C."/>
        </authorList>
    </citation>
    <scope>NUCLEOTIDE SEQUENCE [LARGE SCALE GENOMIC DNA]</scope>
    <source>
        <strain evidence="23 24">CEB003</strain>
    </source>
</reference>
<keyword evidence="9" id="KW-0862">Zinc</keyword>
<evidence type="ECO:0000256" key="2">
    <source>
        <dbReference type="ARBA" id="ARBA00009810"/>
    </source>
</evidence>
<dbReference type="FunFam" id="2.40.170.20:FF:000005">
    <property type="entry name" value="TonB-dependent siderophore receptor"/>
    <property type="match status" value="1"/>
</dbReference>
<name>A0A085V0L4_PSESX</name>
<keyword evidence="15 23" id="KW-0675">Receptor</keyword>
<feature type="chain" id="PRO_5001798253" description="Metal-pseudopaline receptor CntO" evidence="21">
    <location>
        <begin position="45"/>
        <end position="798"/>
    </location>
</feature>
<dbReference type="InterPro" id="IPR011662">
    <property type="entry name" value="Secretin/TonB_short_N"/>
</dbReference>
<dbReference type="GO" id="GO:0038023">
    <property type="term" value="F:signaling receptor activity"/>
    <property type="evidence" value="ECO:0007669"/>
    <property type="project" value="InterPro"/>
</dbReference>
<keyword evidence="16 19" id="KW-0998">Cell outer membrane</keyword>
<keyword evidence="12 20" id="KW-0798">TonB box</keyword>
<keyword evidence="11" id="KW-0406">Ion transport</keyword>
<evidence type="ECO:0000256" key="15">
    <source>
        <dbReference type="ARBA" id="ARBA00023170"/>
    </source>
</evidence>
<dbReference type="CDD" id="cd01347">
    <property type="entry name" value="ligand_gated_channel"/>
    <property type="match status" value="1"/>
</dbReference>
<feature type="domain" description="Secretin/TonB short N-terminal" evidence="22">
    <location>
        <begin position="75"/>
        <end position="125"/>
    </location>
</feature>
<dbReference type="Gene3D" id="2.40.170.20">
    <property type="entry name" value="TonB-dependent receptor, beta-barrel domain"/>
    <property type="match status" value="1"/>
</dbReference>
<evidence type="ECO:0000256" key="3">
    <source>
        <dbReference type="ARBA" id="ARBA00022448"/>
    </source>
</evidence>
<dbReference type="Pfam" id="PF00593">
    <property type="entry name" value="TonB_dep_Rec_b-barrel"/>
    <property type="match status" value="1"/>
</dbReference>
<evidence type="ECO:0000256" key="12">
    <source>
        <dbReference type="ARBA" id="ARBA00023077"/>
    </source>
</evidence>
<keyword evidence="13" id="KW-0921">Nickel transport</keyword>
<dbReference type="PANTHER" id="PTHR32552:SF68">
    <property type="entry name" value="FERRICHROME OUTER MEMBRANE TRANSPORTER_PHAGE RECEPTOR"/>
    <property type="match status" value="1"/>
</dbReference>
<dbReference type="PANTHER" id="PTHR32552">
    <property type="entry name" value="FERRICHROME IRON RECEPTOR-RELATED"/>
    <property type="match status" value="1"/>
</dbReference>
<keyword evidence="10" id="KW-0408">Iron</keyword>
<evidence type="ECO:0000313" key="24">
    <source>
        <dbReference type="Proteomes" id="UP000028643"/>
    </source>
</evidence>
<evidence type="ECO:0000256" key="14">
    <source>
        <dbReference type="ARBA" id="ARBA00023136"/>
    </source>
</evidence>
<evidence type="ECO:0000256" key="16">
    <source>
        <dbReference type="ARBA" id="ARBA00023237"/>
    </source>
</evidence>
<feature type="signal peptide" evidence="21">
    <location>
        <begin position="1"/>
        <end position="44"/>
    </location>
</feature>
<dbReference type="Gene3D" id="2.170.130.10">
    <property type="entry name" value="TonB-dependent receptor, plug domain"/>
    <property type="match status" value="1"/>
</dbReference>
<sequence>MDTVMFLARLPLRAIAPFPSRSLPRAVCLALALLGGAASLPVQAASSNTGQATAPSIPAGSLQQALSTFAERAGITLSYSPETVRGLSSPGLSGGVSLDEGLAKLLAGSGLVAQKTSSGYVVLPGKTDASLQLEPTNIDAATVQSAFAPVEGYFASNASSATKSDKPILETAQSISVVTAEQIADRKVDRVEDAVAYSAGVRVGSSGLDPRFDMISVRGFETTIGADFLDGLRQPGSGWLSLYSTEAYNLERIEVLKGPASVLYGQVSPGGMVNRVSKRPSLLAKNEVQVQSGNYNHQQAQFDVGGRLDEAGDVLFRTVGVYRDAENYIEQLNNDTRLLTPSLSWQIDPDTRLTVLAQYQERETAASPMLYQDGDHLSNFWQGDEYFDKLEQRQWTLGYEFEHAFNDTFSVQQNLRYGQVDTTNQYLQPSDAGDGHTLNRSAIGVYEDMSSLSTDTRLVSRFATGNLQHTLVTGMDYAWIDTSLLYAMGDAPSIDRYAPNYHQPVDRPTTSLADQDGLEHRSGLYMQDQIELNQWRLSAGLRRDWVKVRRSNHLSGDNSNTSDSATTGQVGVLYLFDNGLAPYVSYATSFRPESGTDASGEPYKPTKGEQYEVGLKYQPPGTSTMLTGSLYHLTQTNVRTRDLANPLNSIQTGEQESRGLELEAVSDLSDRLRMTASYSFNDPEVTRSNDGNQGKAPMNVPRHLASLWLNYRLPMGLGLSGGARYTGSNYGNAANTVKNEDYTLIDAGVHYDFGGGMDGVRLALNGRNLSDKRYINCQEGYCYRGEARSVVTSLSYRW</sequence>
<organism evidence="23 24">
    <name type="scientific">Pseudomonas syringae</name>
    <dbReference type="NCBI Taxonomy" id="317"/>
    <lineage>
        <taxon>Bacteria</taxon>
        <taxon>Pseudomonadati</taxon>
        <taxon>Pseudomonadota</taxon>
        <taxon>Gammaproteobacteria</taxon>
        <taxon>Pseudomonadales</taxon>
        <taxon>Pseudomonadaceae</taxon>
        <taxon>Pseudomonas</taxon>
    </lineage>
</organism>
<keyword evidence="9" id="KW-0864">Zinc transport</keyword>
<evidence type="ECO:0000256" key="17">
    <source>
        <dbReference type="ARBA" id="ARBA00056786"/>
    </source>
</evidence>
<dbReference type="NCBIfam" id="TIGR01783">
    <property type="entry name" value="TonB-siderophor"/>
    <property type="match status" value="1"/>
</dbReference>
<evidence type="ECO:0000256" key="9">
    <source>
        <dbReference type="ARBA" id="ARBA00022906"/>
    </source>
</evidence>
<dbReference type="GO" id="GO:0006829">
    <property type="term" value="P:zinc ion transport"/>
    <property type="evidence" value="ECO:0007669"/>
    <property type="project" value="UniProtKB-KW"/>
</dbReference>
<dbReference type="SUPFAM" id="SSF56935">
    <property type="entry name" value="Porins"/>
    <property type="match status" value="1"/>
</dbReference>
<evidence type="ECO:0000256" key="5">
    <source>
        <dbReference type="ARBA" id="ARBA00022496"/>
    </source>
</evidence>
<keyword evidence="6" id="KW-0533">Nickel</keyword>
<dbReference type="InterPro" id="IPR037066">
    <property type="entry name" value="Plug_dom_sf"/>
</dbReference>
<dbReference type="Gene3D" id="3.55.50.30">
    <property type="match status" value="1"/>
</dbReference>
<evidence type="ECO:0000256" key="10">
    <source>
        <dbReference type="ARBA" id="ARBA00023004"/>
    </source>
</evidence>
<evidence type="ECO:0000256" key="19">
    <source>
        <dbReference type="PROSITE-ProRule" id="PRU01360"/>
    </source>
</evidence>
<evidence type="ECO:0000256" key="8">
    <source>
        <dbReference type="ARBA" id="ARBA00022729"/>
    </source>
</evidence>
<dbReference type="GO" id="GO:0009279">
    <property type="term" value="C:cell outer membrane"/>
    <property type="evidence" value="ECO:0007669"/>
    <property type="project" value="UniProtKB-SubCell"/>
</dbReference>
<keyword evidence="3 19" id="KW-0813">Transport</keyword>
<comment type="subcellular location">
    <subcellularLocation>
        <location evidence="1 19">Cell outer membrane</location>
        <topology evidence="1 19">Multi-pass membrane protein</topology>
    </subcellularLocation>
</comment>
<keyword evidence="4 19" id="KW-1134">Transmembrane beta strand</keyword>
<evidence type="ECO:0000256" key="21">
    <source>
        <dbReference type="SAM" id="SignalP"/>
    </source>
</evidence>
<evidence type="ECO:0000256" key="1">
    <source>
        <dbReference type="ARBA" id="ARBA00004571"/>
    </source>
</evidence>
<keyword evidence="7 19" id="KW-0812">Transmembrane</keyword>
<evidence type="ECO:0000256" key="13">
    <source>
        <dbReference type="ARBA" id="ARBA00023112"/>
    </source>
</evidence>
<evidence type="ECO:0000256" key="6">
    <source>
        <dbReference type="ARBA" id="ARBA00022596"/>
    </source>
</evidence>
<dbReference type="InterPro" id="IPR010105">
    <property type="entry name" value="TonB_sidphr_rcpt"/>
</dbReference>
<keyword evidence="5" id="KW-0410">Iron transport</keyword>
<evidence type="ECO:0000256" key="4">
    <source>
        <dbReference type="ARBA" id="ARBA00022452"/>
    </source>
</evidence>
<protein>
    <recommendedName>
        <fullName evidence="18">Metal-pseudopaline receptor CntO</fullName>
    </recommendedName>
</protein>
<dbReference type="FunFam" id="2.170.130.10:FF:000001">
    <property type="entry name" value="Catecholate siderophore TonB-dependent receptor"/>
    <property type="match status" value="1"/>
</dbReference>
<comment type="function">
    <text evidence="17">Transports the metallophore pseudopaline, which is involved in the acquisition of nickel and zinc, and thus enables bacterial growth inside the host, where metal access is limited. Is probably involved in the import of pseudopaline-metal complexes.</text>
</comment>
<proteinExistence type="inferred from homology"/>
<comment type="similarity">
    <text evidence="2 19 20">Belongs to the TonB-dependent receptor family.</text>
</comment>
<dbReference type="GO" id="GO:0015891">
    <property type="term" value="P:siderophore transport"/>
    <property type="evidence" value="ECO:0007669"/>
    <property type="project" value="InterPro"/>
</dbReference>
<dbReference type="GO" id="GO:0015344">
    <property type="term" value="F:siderophore uptake transmembrane transporter activity"/>
    <property type="evidence" value="ECO:0007669"/>
    <property type="project" value="TreeGrafter"/>
</dbReference>
<evidence type="ECO:0000256" key="18">
    <source>
        <dbReference type="ARBA" id="ARBA00072467"/>
    </source>
</evidence>